<reference evidence="3" key="1">
    <citation type="journal article" date="2012" name="Science">
        <title>The Paleozoic origin of enzymatic lignin decomposition reconstructed from 31 fungal genomes.</title>
        <authorList>
            <person name="Floudas D."/>
            <person name="Binder M."/>
            <person name="Riley R."/>
            <person name="Barry K."/>
            <person name="Blanchette R.A."/>
            <person name="Henrissat B."/>
            <person name="Martinez A.T."/>
            <person name="Otillar R."/>
            <person name="Spatafora J.W."/>
            <person name="Yadav J.S."/>
            <person name="Aerts A."/>
            <person name="Benoit I."/>
            <person name="Boyd A."/>
            <person name="Carlson A."/>
            <person name="Copeland A."/>
            <person name="Coutinho P.M."/>
            <person name="de Vries R.P."/>
            <person name="Ferreira P."/>
            <person name="Findley K."/>
            <person name="Foster B."/>
            <person name="Gaskell J."/>
            <person name="Glotzer D."/>
            <person name="Gorecki P."/>
            <person name="Heitman J."/>
            <person name="Hesse C."/>
            <person name="Hori C."/>
            <person name="Igarashi K."/>
            <person name="Jurgens J.A."/>
            <person name="Kallen N."/>
            <person name="Kersten P."/>
            <person name="Kohler A."/>
            <person name="Kuees U."/>
            <person name="Kumar T.K.A."/>
            <person name="Kuo A."/>
            <person name="LaButti K."/>
            <person name="Larrondo L.F."/>
            <person name="Lindquist E."/>
            <person name="Ling A."/>
            <person name="Lombard V."/>
            <person name="Lucas S."/>
            <person name="Lundell T."/>
            <person name="Martin R."/>
            <person name="McLaughlin D.J."/>
            <person name="Morgenstern I."/>
            <person name="Morin E."/>
            <person name="Murat C."/>
            <person name="Nagy L.G."/>
            <person name="Nolan M."/>
            <person name="Ohm R.A."/>
            <person name="Patyshakuliyeva A."/>
            <person name="Rokas A."/>
            <person name="Ruiz-Duenas F.J."/>
            <person name="Sabat G."/>
            <person name="Salamov A."/>
            <person name="Samejima M."/>
            <person name="Schmutz J."/>
            <person name="Slot J.C."/>
            <person name="St John F."/>
            <person name="Stenlid J."/>
            <person name="Sun H."/>
            <person name="Sun S."/>
            <person name="Syed K."/>
            <person name="Tsang A."/>
            <person name="Wiebenga A."/>
            <person name="Young D."/>
            <person name="Pisabarro A."/>
            <person name="Eastwood D.C."/>
            <person name="Martin F."/>
            <person name="Cullen D."/>
            <person name="Grigoriev I.V."/>
            <person name="Hibbett D.S."/>
        </authorList>
    </citation>
    <scope>NUCLEOTIDE SEQUENCE [LARGE SCALE GENOMIC DNA]</scope>
    <source>
        <strain evidence="3">RWD-64-598 SS2</strain>
    </source>
</reference>
<evidence type="ECO:0000256" key="1">
    <source>
        <dbReference type="SAM" id="MobiDB-lite"/>
    </source>
</evidence>
<gene>
    <name evidence="2" type="ORF">CONPUDRAFT_80892</name>
</gene>
<name>A0A5M3MV62_CONPW</name>
<feature type="region of interest" description="Disordered" evidence="1">
    <location>
        <begin position="79"/>
        <end position="111"/>
    </location>
</feature>
<sequence length="161" mass="17679">MIDALPAPVAPCFFIQSRPRHACSHPDSRYITALRDMHFTLNTHPSVISVCPPEHTVQDQTTLVANVKQKYTCAIYSPVPRGVSPTSRQRDPQEQPRPRVGRSATSPNRLRSQPCPMLLFLLLCNSQRGTNTCDARASRTAPAARCSNLRTSTVPPSSGST</sequence>
<proteinExistence type="predicted"/>
<dbReference type="Proteomes" id="UP000053558">
    <property type="component" value="Unassembled WGS sequence"/>
</dbReference>
<dbReference type="KEGG" id="cput:CONPUDRAFT_80892"/>
<evidence type="ECO:0000313" key="2">
    <source>
        <dbReference type="EMBL" id="EIW82605.1"/>
    </source>
</evidence>
<dbReference type="RefSeq" id="XP_007766488.1">
    <property type="nucleotide sequence ID" value="XM_007768298.1"/>
</dbReference>
<dbReference type="GeneID" id="19210146"/>
<accession>A0A5M3MV62</accession>
<comment type="caution">
    <text evidence="2">The sequence shown here is derived from an EMBL/GenBank/DDBJ whole genome shotgun (WGS) entry which is preliminary data.</text>
</comment>
<dbReference type="EMBL" id="JH711576">
    <property type="protein sequence ID" value="EIW82605.1"/>
    <property type="molecule type" value="Genomic_DNA"/>
</dbReference>
<protein>
    <submittedName>
        <fullName evidence="2">Uncharacterized protein</fullName>
    </submittedName>
</protein>
<dbReference type="AlphaFoldDB" id="A0A5M3MV62"/>
<keyword evidence="3" id="KW-1185">Reference proteome</keyword>
<evidence type="ECO:0000313" key="3">
    <source>
        <dbReference type="Proteomes" id="UP000053558"/>
    </source>
</evidence>
<organism evidence="2 3">
    <name type="scientific">Coniophora puteana (strain RWD-64-598)</name>
    <name type="common">Brown rot fungus</name>
    <dbReference type="NCBI Taxonomy" id="741705"/>
    <lineage>
        <taxon>Eukaryota</taxon>
        <taxon>Fungi</taxon>
        <taxon>Dikarya</taxon>
        <taxon>Basidiomycota</taxon>
        <taxon>Agaricomycotina</taxon>
        <taxon>Agaricomycetes</taxon>
        <taxon>Agaricomycetidae</taxon>
        <taxon>Boletales</taxon>
        <taxon>Coniophorineae</taxon>
        <taxon>Coniophoraceae</taxon>
        <taxon>Coniophora</taxon>
    </lineage>
</organism>
<feature type="compositionally biased region" description="Basic and acidic residues" evidence="1">
    <location>
        <begin position="88"/>
        <end position="97"/>
    </location>
</feature>